<dbReference type="InterPro" id="IPR006674">
    <property type="entry name" value="HD_domain"/>
</dbReference>
<reference evidence="5" key="1">
    <citation type="journal article" date="2019" name="Int. J. Syst. Evol. Microbiol.">
        <title>The Global Catalogue of Microorganisms (GCM) 10K type strain sequencing project: providing services to taxonomists for standard genome sequencing and annotation.</title>
        <authorList>
            <consortium name="The Broad Institute Genomics Platform"/>
            <consortium name="The Broad Institute Genome Sequencing Center for Infectious Disease"/>
            <person name="Wu L."/>
            <person name="Ma J."/>
        </authorList>
    </citation>
    <scope>NUCLEOTIDE SEQUENCE [LARGE SCALE GENOMIC DNA]</scope>
    <source>
        <strain evidence="5">CGMCC 1.10992</strain>
    </source>
</reference>
<organism evidence="4 5">
    <name type="scientific">Corallincola platygyrae</name>
    <dbReference type="NCBI Taxonomy" id="1193278"/>
    <lineage>
        <taxon>Bacteria</taxon>
        <taxon>Pseudomonadati</taxon>
        <taxon>Pseudomonadota</taxon>
        <taxon>Gammaproteobacteria</taxon>
        <taxon>Alteromonadales</taxon>
        <taxon>Psychromonadaceae</taxon>
        <taxon>Corallincola</taxon>
    </lineage>
</organism>
<dbReference type="InterPro" id="IPR003607">
    <property type="entry name" value="HD/PDEase_dom"/>
</dbReference>
<evidence type="ECO:0000256" key="2">
    <source>
        <dbReference type="HAMAP-Rule" id="MF_01212"/>
    </source>
</evidence>
<dbReference type="InterPro" id="IPR050135">
    <property type="entry name" value="dGTPase-like"/>
</dbReference>
<feature type="domain" description="HD" evidence="3">
    <location>
        <begin position="59"/>
        <end position="249"/>
    </location>
</feature>
<evidence type="ECO:0000313" key="5">
    <source>
        <dbReference type="Proteomes" id="UP001597380"/>
    </source>
</evidence>
<dbReference type="EMBL" id="JBHUHT010000009">
    <property type="protein sequence ID" value="MFD2095569.1"/>
    <property type="molecule type" value="Genomic_DNA"/>
</dbReference>
<dbReference type="Gene3D" id="1.10.3210.10">
    <property type="entry name" value="Hypothetical protein af1432"/>
    <property type="match status" value="2"/>
</dbReference>
<proteinExistence type="inferred from homology"/>
<sequence length="444" mass="50511">MEDLACKDRRLTETKARQSDHRTPYQRDRARILHSAAFRRLQAKTQVLGVGMNDFYRTRLTHSLEAAQIGAGIRAQLVLKFPEQASLLDSDPLIESICFAHDLGHPPFGHGGEVALNCMMAKHGGFEGNAQTFRILAKLEPYTPEHGMNLCRRTLLGVLKYPQTLDTLSHKQYPDNAQVKAQIRPSEWHPPKGIYDCDTELLDWVLSPLTSEDQTRFTSYNQQSDKHGKTRYKSMDCSIMELADDIAYGIHDMEDAVVMGIVQRDDWEQHVVLPLRDLNHVWFKKNLDKLSSHLFSQHQYDRKDAIGSLVNLLISSIELKRSRSFHSPLLDYQAVLPEALAKALGLFKSFVYDFVIRKPELQLLEFKGQRIVMSLFEAFHAEPTRLLPRTVQTDWQAAFDQLGESAACRVIADHISGMTDASANRLYQTLFLPQAGSINSQHDL</sequence>
<keyword evidence="5" id="KW-1185">Reference proteome</keyword>
<dbReference type="PROSITE" id="PS51831">
    <property type="entry name" value="HD"/>
    <property type="match status" value="1"/>
</dbReference>
<dbReference type="HAMAP" id="MF_01212">
    <property type="entry name" value="dGTPase_type2"/>
    <property type="match status" value="1"/>
</dbReference>
<keyword evidence="1 2" id="KW-0378">Hydrolase</keyword>
<dbReference type="PANTHER" id="PTHR11373:SF40">
    <property type="entry name" value="DEOXYGUANOSINETRIPHOSPHATE TRIPHOSPHOHYDROLASE-LIKE PROTEIN 2"/>
    <property type="match status" value="1"/>
</dbReference>
<name>A0ABW4XNG4_9GAMM</name>
<evidence type="ECO:0000256" key="1">
    <source>
        <dbReference type="ARBA" id="ARBA00022801"/>
    </source>
</evidence>
<dbReference type="SUPFAM" id="SSF109604">
    <property type="entry name" value="HD-domain/PDEase-like"/>
    <property type="match status" value="1"/>
</dbReference>
<dbReference type="RefSeq" id="WP_345340358.1">
    <property type="nucleotide sequence ID" value="NZ_BAABLI010000014.1"/>
</dbReference>
<dbReference type="PANTHER" id="PTHR11373">
    <property type="entry name" value="DEOXYNUCLEOSIDE TRIPHOSPHATE TRIPHOSPHOHYDROLASE"/>
    <property type="match status" value="1"/>
</dbReference>
<dbReference type="InterPro" id="IPR026875">
    <property type="entry name" value="PHydrolase_assoc_dom"/>
</dbReference>
<protein>
    <recommendedName>
        <fullName evidence="2">Deoxyguanosinetriphosphate triphosphohydrolase-like protein</fullName>
    </recommendedName>
</protein>
<dbReference type="SMART" id="SM00471">
    <property type="entry name" value="HDc"/>
    <property type="match status" value="1"/>
</dbReference>
<comment type="caution">
    <text evidence="4">The sequence shown here is derived from an EMBL/GenBank/DDBJ whole genome shotgun (WGS) entry which is preliminary data.</text>
</comment>
<evidence type="ECO:0000313" key="4">
    <source>
        <dbReference type="EMBL" id="MFD2095569.1"/>
    </source>
</evidence>
<comment type="similarity">
    <text evidence="2">Belongs to the dGTPase family. Type 2 subfamily.</text>
</comment>
<accession>A0ABW4XNG4</accession>
<dbReference type="NCBIfam" id="NF003701">
    <property type="entry name" value="PRK05318.1"/>
    <property type="match status" value="1"/>
</dbReference>
<dbReference type="InterPro" id="IPR023023">
    <property type="entry name" value="dNTPase_2"/>
</dbReference>
<dbReference type="NCBIfam" id="NF041026">
    <property type="entry name" value="antiphage_dGTPase"/>
    <property type="match status" value="1"/>
</dbReference>
<evidence type="ECO:0000259" key="3">
    <source>
        <dbReference type="PROSITE" id="PS51831"/>
    </source>
</evidence>
<dbReference type="Proteomes" id="UP001597380">
    <property type="component" value="Unassembled WGS sequence"/>
</dbReference>
<gene>
    <name evidence="4" type="ORF">ACFSJ3_06180</name>
</gene>
<dbReference type="NCBIfam" id="TIGR01353">
    <property type="entry name" value="dGTP_triPase"/>
    <property type="match status" value="1"/>
</dbReference>
<dbReference type="InterPro" id="IPR006261">
    <property type="entry name" value="dGTPase"/>
</dbReference>
<dbReference type="Pfam" id="PF13286">
    <property type="entry name" value="HD_assoc"/>
    <property type="match status" value="1"/>
</dbReference>